<evidence type="ECO:0000256" key="2">
    <source>
        <dbReference type="SAM" id="Phobius"/>
    </source>
</evidence>
<name>A0A0C9WAT5_9AGAM</name>
<evidence type="ECO:0000313" key="3">
    <source>
        <dbReference type="EMBL" id="KIJ65123.1"/>
    </source>
</evidence>
<reference evidence="3 4" key="1">
    <citation type="submission" date="2014-04" db="EMBL/GenBank/DDBJ databases">
        <title>Evolutionary Origins and Diversification of the Mycorrhizal Mutualists.</title>
        <authorList>
            <consortium name="DOE Joint Genome Institute"/>
            <consortium name="Mycorrhizal Genomics Consortium"/>
            <person name="Kohler A."/>
            <person name="Kuo A."/>
            <person name="Nagy L.G."/>
            <person name="Floudas D."/>
            <person name="Copeland A."/>
            <person name="Barry K.W."/>
            <person name="Cichocki N."/>
            <person name="Veneault-Fourrey C."/>
            <person name="LaButti K."/>
            <person name="Lindquist E.A."/>
            <person name="Lipzen A."/>
            <person name="Lundell T."/>
            <person name="Morin E."/>
            <person name="Murat C."/>
            <person name="Riley R."/>
            <person name="Ohm R."/>
            <person name="Sun H."/>
            <person name="Tunlid A."/>
            <person name="Henrissat B."/>
            <person name="Grigoriev I.V."/>
            <person name="Hibbett D.S."/>
            <person name="Martin F."/>
        </authorList>
    </citation>
    <scope>NUCLEOTIDE SEQUENCE [LARGE SCALE GENOMIC DNA]</scope>
    <source>
        <strain evidence="3 4">MD-312</strain>
    </source>
</reference>
<feature type="compositionally biased region" description="Gly residues" evidence="1">
    <location>
        <begin position="160"/>
        <end position="171"/>
    </location>
</feature>
<feature type="compositionally biased region" description="Low complexity" evidence="1">
    <location>
        <begin position="142"/>
        <end position="159"/>
    </location>
</feature>
<protein>
    <submittedName>
        <fullName evidence="3">Uncharacterized protein</fullName>
    </submittedName>
</protein>
<dbReference type="Proteomes" id="UP000053820">
    <property type="component" value="Unassembled WGS sequence"/>
</dbReference>
<keyword evidence="2" id="KW-1133">Transmembrane helix</keyword>
<sequence length="268" mass="26667">MTSQQLSRRNLHVLYLALQTLYQVIMRISTSFIALAYLGFAAAAAIPTVPNPAVPNPAVPNPAVPNPVQPDTLDVRSGGLPLGVGKLGGSSSNGSSDLLRRGKPGHQEPPTGGDGSEYPTKGKSEGGKSKGGFPIRRGKSGSGSLLGPVLSTPGNSKGSSLGGQTGKGGQEGKPPSNGGTSSDPVAGKPESELTRRDSSPLGEAGSILGSGGKSQDPTKGKLQDPTKGKLQDPTKGKSQGGSGGKGGSDKGIPVPVPSGVPTPPTKSA</sequence>
<dbReference type="EMBL" id="KN839844">
    <property type="protein sequence ID" value="KIJ65123.1"/>
    <property type="molecule type" value="Genomic_DNA"/>
</dbReference>
<dbReference type="HOGENOM" id="CLU_1038509_0_0_1"/>
<proteinExistence type="predicted"/>
<feature type="region of interest" description="Disordered" evidence="1">
    <location>
        <begin position="60"/>
        <end position="268"/>
    </location>
</feature>
<feature type="compositionally biased region" description="Basic and acidic residues" evidence="1">
    <location>
        <begin position="189"/>
        <end position="198"/>
    </location>
</feature>
<accession>A0A0C9WAT5</accession>
<feature type="compositionally biased region" description="Pro residues" evidence="1">
    <location>
        <begin position="254"/>
        <end position="268"/>
    </location>
</feature>
<feature type="transmembrane region" description="Helical" evidence="2">
    <location>
        <begin position="21"/>
        <end position="46"/>
    </location>
</feature>
<gene>
    <name evidence="3" type="ORF">HYDPIDRAFT_27845</name>
</gene>
<keyword evidence="4" id="KW-1185">Reference proteome</keyword>
<keyword evidence="2" id="KW-0812">Transmembrane</keyword>
<feature type="compositionally biased region" description="Basic and acidic residues" evidence="1">
    <location>
        <begin position="216"/>
        <end position="235"/>
    </location>
</feature>
<keyword evidence="2" id="KW-0472">Membrane</keyword>
<evidence type="ECO:0000256" key="1">
    <source>
        <dbReference type="SAM" id="MobiDB-lite"/>
    </source>
</evidence>
<evidence type="ECO:0000313" key="4">
    <source>
        <dbReference type="Proteomes" id="UP000053820"/>
    </source>
</evidence>
<organism evidence="3 4">
    <name type="scientific">Hydnomerulius pinastri MD-312</name>
    <dbReference type="NCBI Taxonomy" id="994086"/>
    <lineage>
        <taxon>Eukaryota</taxon>
        <taxon>Fungi</taxon>
        <taxon>Dikarya</taxon>
        <taxon>Basidiomycota</taxon>
        <taxon>Agaricomycotina</taxon>
        <taxon>Agaricomycetes</taxon>
        <taxon>Agaricomycetidae</taxon>
        <taxon>Boletales</taxon>
        <taxon>Boletales incertae sedis</taxon>
        <taxon>Leucogyrophana</taxon>
    </lineage>
</organism>
<dbReference type="AlphaFoldDB" id="A0A0C9WAT5"/>